<dbReference type="Proteomes" id="UP001145087">
    <property type="component" value="Unassembled WGS sequence"/>
</dbReference>
<dbReference type="GO" id="GO:0005975">
    <property type="term" value="P:carbohydrate metabolic process"/>
    <property type="evidence" value="ECO:0007669"/>
    <property type="project" value="InterPro"/>
</dbReference>
<accession>A0A9X3F9S7</accession>
<evidence type="ECO:0000256" key="1">
    <source>
        <dbReference type="SAM" id="SignalP"/>
    </source>
</evidence>
<dbReference type="SUPFAM" id="SSF48208">
    <property type="entry name" value="Six-hairpin glycosidases"/>
    <property type="match status" value="1"/>
</dbReference>
<feature type="signal peptide" evidence="1">
    <location>
        <begin position="1"/>
        <end position="18"/>
    </location>
</feature>
<protein>
    <submittedName>
        <fullName evidence="2">Uncharacterized protein</fullName>
    </submittedName>
</protein>
<gene>
    <name evidence="2" type="ORF">OU798_22740</name>
</gene>
<comment type="caution">
    <text evidence="2">The sequence shown here is derived from an EMBL/GenBank/DDBJ whole genome shotgun (WGS) entry which is preliminary data.</text>
</comment>
<dbReference type="EMBL" id="JAPOHD010000067">
    <property type="protein sequence ID" value="MCY1723184.1"/>
    <property type="molecule type" value="Genomic_DNA"/>
</dbReference>
<reference evidence="2" key="1">
    <citation type="submission" date="2022-11" db="EMBL/GenBank/DDBJ databases">
        <title>Marilongibacter aestuarii gen. nov., sp. nov., isolated from tidal flat sediment.</title>
        <authorList>
            <person name="Jiayan W."/>
        </authorList>
    </citation>
    <scope>NUCLEOTIDE SEQUENCE</scope>
    <source>
        <strain evidence="2">Z1-6</strain>
    </source>
</reference>
<keyword evidence="3" id="KW-1185">Reference proteome</keyword>
<dbReference type="Gene3D" id="1.50.10.10">
    <property type="match status" value="1"/>
</dbReference>
<dbReference type="RefSeq" id="WP_343335509.1">
    <property type="nucleotide sequence ID" value="NZ_JAPOHD010000067.1"/>
</dbReference>
<sequence length="692" mass="77833">MKKMTLLLGVLLILTAQAQDKPVNGNYAGKYCSGTGDSDFLRLIDESFAFFHANPIVPNLTMIYKADWNTFAEGAGWGAWWIQNSYGFSYSATPFLEDPWITILQNSWDLFWDNQGDGIRKGLWGDGSPNKLSELVAPDGGLGDTAAPGKIIYKQGDGDVKMHDWFYEATAACLVMQSEILLVNRDKNALTYYLPKMERACNFIERARDSKNNLFLVGPACNLLAPSYGGVKLPDGTFGKGYLAGVSITYLAALDRMVELYKMNGDREKQKLFEKRQKLTRESLPLLMTDKGYFVKSVEPDGIKHGVLGQKQFGYLEGVANADAVALRVADQQTAENIYRQIADFPEIRPFNFLLTNAPGLDDTYGGWGRTSGKGLQGFWKFGDWVNGGVWGTVEGRAILMYYRLGKFDDIRRSTTRAMKWAKDFRMDAPWSQQGENTNNPWSDSGKFRVGGVAVMVDNFAIPAATIRGLFDYEYKADQLILRPRIPGSITQYTQNQPIRFGTKKIYLSCINDGPKIKSVSLNGIRMQLKSTNEIVLNFNALPQESKIEIRTEGGWMVEETTSEYPQIPKLVPDERPGVNSLAELPQSLKKPYEILLSVRNKIPNQYPASFEISFLNEAIKSINDCRVRPNITVGEGYYRPLTKERIEGINNFYEQAALSMYKGFEKIMADCETKGDIWQKQLAAIYLEAKK</sequence>
<dbReference type="InterPro" id="IPR012341">
    <property type="entry name" value="6hp_glycosidase-like_sf"/>
</dbReference>
<name>A0A9X3F9S7_9BACT</name>
<organism evidence="2 3">
    <name type="scientific">Draconibacterium aestuarii</name>
    <dbReference type="NCBI Taxonomy" id="2998507"/>
    <lineage>
        <taxon>Bacteria</taxon>
        <taxon>Pseudomonadati</taxon>
        <taxon>Bacteroidota</taxon>
        <taxon>Bacteroidia</taxon>
        <taxon>Marinilabiliales</taxon>
        <taxon>Prolixibacteraceae</taxon>
        <taxon>Draconibacterium</taxon>
    </lineage>
</organism>
<evidence type="ECO:0000313" key="2">
    <source>
        <dbReference type="EMBL" id="MCY1723184.1"/>
    </source>
</evidence>
<keyword evidence="1" id="KW-0732">Signal</keyword>
<proteinExistence type="predicted"/>
<dbReference type="AlphaFoldDB" id="A0A9X3F9S7"/>
<feature type="chain" id="PRO_5040915912" evidence="1">
    <location>
        <begin position="19"/>
        <end position="692"/>
    </location>
</feature>
<dbReference type="InterPro" id="IPR008928">
    <property type="entry name" value="6-hairpin_glycosidase_sf"/>
</dbReference>
<evidence type="ECO:0000313" key="3">
    <source>
        <dbReference type="Proteomes" id="UP001145087"/>
    </source>
</evidence>